<keyword evidence="6" id="KW-0206">Cytoskeleton</keyword>
<proteinExistence type="inferred from homology"/>
<evidence type="ECO:0000256" key="1">
    <source>
        <dbReference type="ARBA" id="ARBA00004245"/>
    </source>
</evidence>
<feature type="coiled-coil region" evidence="7">
    <location>
        <begin position="163"/>
        <end position="226"/>
    </location>
</feature>
<dbReference type="AlphaFoldDB" id="A0A0G4IBE9"/>
<dbReference type="Pfam" id="PF06705">
    <property type="entry name" value="SF-assemblin"/>
    <property type="match status" value="1"/>
</dbReference>
<comment type="subcellular location">
    <subcellularLocation>
        <location evidence="1">Cytoplasm</location>
        <location evidence="1">Cytoskeleton</location>
    </subcellularLocation>
</comment>
<dbReference type="PANTHER" id="PTHR40412:SF1">
    <property type="entry name" value="SF-ASSEMBLIN"/>
    <property type="match status" value="1"/>
</dbReference>
<evidence type="ECO:0000256" key="5">
    <source>
        <dbReference type="ARBA" id="ARBA00023054"/>
    </source>
</evidence>
<evidence type="ECO:0000256" key="2">
    <source>
        <dbReference type="ARBA" id="ARBA00005678"/>
    </source>
</evidence>
<name>A0A0G4IBE9_9ALVE</name>
<accession>A0A0G4IBE9</accession>
<gene>
    <name evidence="8" type="ORF">Cvel_12806</name>
</gene>
<dbReference type="VEuPathDB" id="CryptoDB:Cvel_12806"/>
<protein>
    <recommendedName>
        <fullName evidence="9">SF-assemblin</fullName>
    </recommendedName>
</protein>
<dbReference type="GO" id="GO:0005200">
    <property type="term" value="F:structural constituent of cytoskeleton"/>
    <property type="evidence" value="ECO:0007669"/>
    <property type="project" value="InterPro"/>
</dbReference>
<dbReference type="InterPro" id="IPR008374">
    <property type="entry name" value="SF_assemblin/giardin_b"/>
</dbReference>
<dbReference type="EMBL" id="CDMZ01005791">
    <property type="protein sequence ID" value="CEM54480.1"/>
    <property type="molecule type" value="Genomic_DNA"/>
</dbReference>
<reference evidence="8" key="1">
    <citation type="submission" date="2014-11" db="EMBL/GenBank/DDBJ databases">
        <authorList>
            <person name="Otto D Thomas"/>
            <person name="Naeem Raeece"/>
        </authorList>
    </citation>
    <scope>NUCLEOTIDE SEQUENCE</scope>
</reference>
<evidence type="ECO:0000313" key="8">
    <source>
        <dbReference type="EMBL" id="CEM54480.1"/>
    </source>
</evidence>
<organism evidence="8">
    <name type="scientific">Chromera velia CCMP2878</name>
    <dbReference type="NCBI Taxonomy" id="1169474"/>
    <lineage>
        <taxon>Eukaryota</taxon>
        <taxon>Sar</taxon>
        <taxon>Alveolata</taxon>
        <taxon>Colpodellida</taxon>
        <taxon>Chromeraceae</taxon>
        <taxon>Chromera</taxon>
    </lineage>
</organism>
<evidence type="ECO:0000256" key="4">
    <source>
        <dbReference type="ARBA" id="ARBA00022701"/>
    </source>
</evidence>
<keyword evidence="5 7" id="KW-0175">Coiled coil</keyword>
<evidence type="ECO:0000256" key="6">
    <source>
        <dbReference type="ARBA" id="ARBA00023212"/>
    </source>
</evidence>
<evidence type="ECO:0000256" key="7">
    <source>
        <dbReference type="SAM" id="Coils"/>
    </source>
</evidence>
<dbReference type="PANTHER" id="PTHR40412">
    <property type="entry name" value="SF-ASSEMBLIN"/>
    <property type="match status" value="1"/>
</dbReference>
<sequence>MQEPAYPSEHAYSASMVYNQDSGTTPGVTTGGGFRSDKLRGQLISVGERFIGFDKTIEDEAVRRKQVSEKRFGDLTESLVRLEKAMNAEIKRRVEANKTLQQLTEKMANQMFERLQQKVHHQLQKIAVAIDALLHRCSALENGLSQIKGDIPSKLSSDVANMRKQAEDLRSAWEAERKQREERDAHLLKRLSEIEFSTDAKFETEMRLMEEQLELVRREIEGLARIDSSVEEQFRGFTLEELSALKNGLALCTQSREQADDEIVQSINHYTNVLHKCLRGANTR</sequence>
<comment type="similarity">
    <text evidence="2">Belongs to the SF-assemblin family.</text>
</comment>
<keyword evidence="3" id="KW-0963">Cytoplasm</keyword>
<dbReference type="PhylomeDB" id="A0A0G4IBE9"/>
<evidence type="ECO:0008006" key="9">
    <source>
        <dbReference type="Google" id="ProtNLM"/>
    </source>
</evidence>
<dbReference type="PRINTS" id="PR01799">
    <property type="entry name" value="SFASSEMBLIN"/>
</dbReference>
<evidence type="ECO:0000256" key="3">
    <source>
        <dbReference type="ARBA" id="ARBA00022490"/>
    </source>
</evidence>
<dbReference type="GO" id="GO:0005874">
    <property type="term" value="C:microtubule"/>
    <property type="evidence" value="ECO:0007669"/>
    <property type="project" value="UniProtKB-KW"/>
</dbReference>
<keyword evidence="4" id="KW-0493">Microtubule</keyword>